<organism evidence="2 3">
    <name type="scientific">Cylindrobasidium torrendii FP15055 ss-10</name>
    <dbReference type="NCBI Taxonomy" id="1314674"/>
    <lineage>
        <taxon>Eukaryota</taxon>
        <taxon>Fungi</taxon>
        <taxon>Dikarya</taxon>
        <taxon>Basidiomycota</taxon>
        <taxon>Agaricomycotina</taxon>
        <taxon>Agaricomycetes</taxon>
        <taxon>Agaricomycetidae</taxon>
        <taxon>Agaricales</taxon>
        <taxon>Marasmiineae</taxon>
        <taxon>Physalacriaceae</taxon>
        <taxon>Cylindrobasidium</taxon>
    </lineage>
</organism>
<feature type="compositionally biased region" description="Basic and acidic residues" evidence="1">
    <location>
        <begin position="364"/>
        <end position="383"/>
    </location>
</feature>
<dbReference type="EMBL" id="KN880608">
    <property type="protein sequence ID" value="KIY65014.1"/>
    <property type="molecule type" value="Genomic_DNA"/>
</dbReference>
<evidence type="ECO:0000313" key="2">
    <source>
        <dbReference type="EMBL" id="KIY65014.1"/>
    </source>
</evidence>
<keyword evidence="3" id="KW-1185">Reference proteome</keyword>
<evidence type="ECO:0000256" key="1">
    <source>
        <dbReference type="SAM" id="MobiDB-lite"/>
    </source>
</evidence>
<protein>
    <submittedName>
        <fullName evidence="2">Uncharacterized protein</fullName>
    </submittedName>
</protein>
<accession>A0A0D7B4A2</accession>
<sequence>MLSRLASRRVNGAWVRYATTSAPRDTTGLDYKKRFGKEDYVDNEIRAKTYVRTGQAASIVCSRRIQNLAEAMSLIRAVEERVGPVLQFEFQKDYISRAYTWRADIVFKNSESRSLIKHGVSFTLPPGPLAARPEGSGLAELGAFLQPRQHNPELELKPLENVSADKERQPWTPLDQPWTITITPAKNPLNIQKRISHYPRQRVHNVAKWGGFTHLDALPDHIPLTPDAPQAMMRYALERWSRYGNEDYTPKPAIIAEHPEQPVQAAPKQDSKTSPQLVSEPVVETSTETTDVQEEETVQQSEPEPEPVRVKRGPPPRPTPAARRVQKPVVQAAEADDAAQRAAIQQANALKAALAKGRRAAKPVVERKKVEVRQTKRVEHKPVAPEQPVEATVTEKAAEVREESGEAKNDVVGKLKKSIFGSWL</sequence>
<dbReference type="OrthoDB" id="3362336at2759"/>
<feature type="region of interest" description="Disordered" evidence="1">
    <location>
        <begin position="356"/>
        <end position="394"/>
    </location>
</feature>
<reference evidence="2 3" key="1">
    <citation type="journal article" date="2015" name="Fungal Genet. Biol.">
        <title>Evolution of novel wood decay mechanisms in Agaricales revealed by the genome sequences of Fistulina hepatica and Cylindrobasidium torrendii.</title>
        <authorList>
            <person name="Floudas D."/>
            <person name="Held B.W."/>
            <person name="Riley R."/>
            <person name="Nagy L.G."/>
            <person name="Koehler G."/>
            <person name="Ransdell A.S."/>
            <person name="Younus H."/>
            <person name="Chow J."/>
            <person name="Chiniquy J."/>
            <person name="Lipzen A."/>
            <person name="Tritt A."/>
            <person name="Sun H."/>
            <person name="Haridas S."/>
            <person name="LaButti K."/>
            <person name="Ohm R.A."/>
            <person name="Kues U."/>
            <person name="Blanchette R.A."/>
            <person name="Grigoriev I.V."/>
            <person name="Minto R.E."/>
            <person name="Hibbett D.S."/>
        </authorList>
    </citation>
    <scope>NUCLEOTIDE SEQUENCE [LARGE SCALE GENOMIC DNA]</scope>
    <source>
        <strain evidence="2 3">FP15055 ss-10</strain>
    </source>
</reference>
<feature type="region of interest" description="Disordered" evidence="1">
    <location>
        <begin position="262"/>
        <end position="328"/>
    </location>
</feature>
<dbReference type="AlphaFoldDB" id="A0A0D7B4A2"/>
<gene>
    <name evidence="2" type="ORF">CYLTODRAFT_445620</name>
</gene>
<dbReference type="Proteomes" id="UP000054007">
    <property type="component" value="Unassembled WGS sequence"/>
</dbReference>
<feature type="compositionally biased region" description="Low complexity" evidence="1">
    <location>
        <begin position="278"/>
        <end position="290"/>
    </location>
</feature>
<evidence type="ECO:0000313" key="3">
    <source>
        <dbReference type="Proteomes" id="UP000054007"/>
    </source>
</evidence>
<name>A0A0D7B4A2_9AGAR</name>
<proteinExistence type="predicted"/>